<evidence type="ECO:0000256" key="5">
    <source>
        <dbReference type="ARBA" id="ARBA00023136"/>
    </source>
</evidence>
<dbReference type="PANTHER" id="PTHR12677:SF59">
    <property type="entry name" value="GOLGI APPARATUS MEMBRANE PROTEIN TVP38-RELATED"/>
    <property type="match status" value="1"/>
</dbReference>
<name>A0AAW8TBF2_9ENTE</name>
<feature type="transmembrane region" description="Helical" evidence="6">
    <location>
        <begin position="127"/>
        <end position="148"/>
    </location>
</feature>
<reference evidence="8" key="1">
    <citation type="submission" date="2023-03" db="EMBL/GenBank/DDBJ databases">
        <authorList>
            <person name="Shen W."/>
            <person name="Cai J."/>
        </authorList>
    </citation>
    <scope>NUCLEOTIDE SEQUENCE</scope>
    <source>
        <strain evidence="8">Y15</strain>
    </source>
</reference>
<protein>
    <recommendedName>
        <fullName evidence="6">TVP38/TMEM64 family membrane protein</fullName>
    </recommendedName>
</protein>
<evidence type="ECO:0000256" key="6">
    <source>
        <dbReference type="RuleBase" id="RU366058"/>
    </source>
</evidence>
<dbReference type="Pfam" id="PF09335">
    <property type="entry name" value="VTT_dom"/>
    <property type="match status" value="1"/>
</dbReference>
<feature type="domain" description="VTT" evidence="7">
    <location>
        <begin position="60"/>
        <end position="177"/>
    </location>
</feature>
<comment type="caution">
    <text evidence="8">The sequence shown here is derived from an EMBL/GenBank/DDBJ whole genome shotgun (WGS) entry which is preliminary data.</text>
</comment>
<dbReference type="EMBL" id="JARPXL010000005">
    <property type="protein sequence ID" value="MDT2544080.1"/>
    <property type="molecule type" value="Genomic_DNA"/>
</dbReference>
<keyword evidence="5 6" id="KW-0472">Membrane</keyword>
<evidence type="ECO:0000256" key="4">
    <source>
        <dbReference type="ARBA" id="ARBA00022989"/>
    </source>
</evidence>
<evidence type="ECO:0000256" key="3">
    <source>
        <dbReference type="ARBA" id="ARBA00022692"/>
    </source>
</evidence>
<evidence type="ECO:0000256" key="1">
    <source>
        <dbReference type="ARBA" id="ARBA00004651"/>
    </source>
</evidence>
<keyword evidence="2 6" id="KW-1003">Cell membrane</keyword>
<evidence type="ECO:0000259" key="7">
    <source>
        <dbReference type="Pfam" id="PF09335"/>
    </source>
</evidence>
<evidence type="ECO:0000313" key="9">
    <source>
        <dbReference type="Proteomes" id="UP001254770"/>
    </source>
</evidence>
<organism evidence="8 9">
    <name type="scientific">Enterococcus raffinosus</name>
    <dbReference type="NCBI Taxonomy" id="71452"/>
    <lineage>
        <taxon>Bacteria</taxon>
        <taxon>Bacillati</taxon>
        <taxon>Bacillota</taxon>
        <taxon>Bacilli</taxon>
        <taxon>Lactobacillales</taxon>
        <taxon>Enterococcaceae</taxon>
        <taxon>Enterococcus</taxon>
    </lineage>
</organism>
<dbReference type="GO" id="GO:0005886">
    <property type="term" value="C:plasma membrane"/>
    <property type="evidence" value="ECO:0007669"/>
    <property type="project" value="UniProtKB-SubCell"/>
</dbReference>
<feature type="transmembrane region" description="Helical" evidence="6">
    <location>
        <begin position="42"/>
        <end position="60"/>
    </location>
</feature>
<evidence type="ECO:0000313" key="8">
    <source>
        <dbReference type="EMBL" id="MDT2544080.1"/>
    </source>
</evidence>
<comment type="similarity">
    <text evidence="6">Belongs to the TVP38/TMEM64 family.</text>
</comment>
<dbReference type="PANTHER" id="PTHR12677">
    <property type="entry name" value="GOLGI APPARATUS MEMBRANE PROTEIN TVP38-RELATED"/>
    <property type="match status" value="1"/>
</dbReference>
<proteinExistence type="inferred from homology"/>
<keyword evidence="3 6" id="KW-0812">Transmembrane</keyword>
<sequence length="224" mass="24705">MKKISLFIVIVLLAIFLAYQFGLIELLTNISDLRTYLENLGWWGYVIFILLSVIVAVFLLPGQFLAIVGGLAYGGLIGGALTVIGASLGATLSFIIGKYVARGYIIQRFGNDPTFQKIEKGVRENGLSFLIFTRLVPIFPFAIQSYAYAMTPMNVKKFSLISFLTMMPASFIYAFMASEIVAKGVSMSLLLELTVAGVLLALLAYLPKKVSKKINQLTSEYRNE</sequence>
<feature type="transmembrane region" description="Helical" evidence="6">
    <location>
        <begin position="72"/>
        <end position="96"/>
    </location>
</feature>
<comment type="subcellular location">
    <subcellularLocation>
        <location evidence="1 6">Cell membrane</location>
        <topology evidence="1 6">Multi-pass membrane protein</topology>
    </subcellularLocation>
</comment>
<gene>
    <name evidence="8" type="ORF">P7D69_07010</name>
</gene>
<keyword evidence="4 6" id="KW-1133">Transmembrane helix</keyword>
<dbReference type="InterPro" id="IPR032816">
    <property type="entry name" value="VTT_dom"/>
</dbReference>
<feature type="transmembrane region" description="Helical" evidence="6">
    <location>
        <begin position="160"/>
        <end position="181"/>
    </location>
</feature>
<dbReference type="RefSeq" id="WP_311816374.1">
    <property type="nucleotide sequence ID" value="NZ_JARPXG010000001.1"/>
</dbReference>
<dbReference type="Proteomes" id="UP001254770">
    <property type="component" value="Unassembled WGS sequence"/>
</dbReference>
<dbReference type="InterPro" id="IPR015414">
    <property type="entry name" value="TMEM64"/>
</dbReference>
<feature type="transmembrane region" description="Helical" evidence="6">
    <location>
        <begin position="187"/>
        <end position="206"/>
    </location>
</feature>
<evidence type="ECO:0000256" key="2">
    <source>
        <dbReference type="ARBA" id="ARBA00022475"/>
    </source>
</evidence>
<dbReference type="AlphaFoldDB" id="A0AAW8TBF2"/>
<accession>A0AAW8TBF2</accession>